<dbReference type="eggNOG" id="KOG4393">
    <property type="taxonomic scope" value="Eukaryota"/>
</dbReference>
<sequence length="321" mass="33975">MGVLEEEHAGFQSTLADLRRLFTKRRAAAEGLDAAVRGREASDAEAVREGARVIELEARVEALEAAVQPGRARTVQGELNAALRTRFGGADIPTLGASRTDAGVHARGQCAHADLPVAPLGGAPLELLEHQINRLLPDDARVHDLRPAPAPKPWQAREGLPWHAIANAAGKRYAYRLTARRGSADPLGRLYRGHVAYRAVDFGRLDDALACFVGEHDFAAFANNAPGVDPSGAARSTTRSIRSATLLDEGGGDATLTFELDGALYKMVRNVVGAAVAVADGALPRDAIPALLAPGARRADNPAKAAPACGLCLEEVYYDDY</sequence>
<dbReference type="InterPro" id="IPR020103">
    <property type="entry name" value="PsdUridine_synth_cat_dom_sf"/>
</dbReference>
<dbReference type="OMA" id="ACFVGEH"/>
<dbReference type="KEGG" id="aaf:AURANDRAFT_62396"/>
<protein>
    <recommendedName>
        <fullName evidence="4">tRNA pseudouridine synthase</fullName>
        <ecNumber evidence="4">5.4.99.12</ecNumber>
    </recommendedName>
</protein>
<dbReference type="OrthoDB" id="271910at2759"/>
<evidence type="ECO:0000256" key="3">
    <source>
        <dbReference type="ARBA" id="ARBA00023235"/>
    </source>
</evidence>
<keyword evidence="7" id="KW-1185">Reference proteome</keyword>
<evidence type="ECO:0000313" key="7">
    <source>
        <dbReference type="Proteomes" id="UP000002729"/>
    </source>
</evidence>
<dbReference type="GO" id="GO:0160147">
    <property type="term" value="F:tRNA pseudouridine(38-40) synthase activity"/>
    <property type="evidence" value="ECO:0007669"/>
    <property type="project" value="UniProtKB-EC"/>
</dbReference>
<dbReference type="InParanoid" id="F0Y1Q5"/>
<comment type="similarity">
    <text evidence="1 4">Belongs to the tRNA pseudouridine synthase TruA family.</text>
</comment>
<dbReference type="Gene3D" id="3.30.70.660">
    <property type="entry name" value="Pseudouridine synthase I, catalytic domain, C-terminal subdomain"/>
    <property type="match status" value="1"/>
</dbReference>
<reference evidence="6 7" key="1">
    <citation type="journal article" date="2011" name="Proc. Natl. Acad. Sci. U.S.A.">
        <title>Niche of harmful alga Aureococcus anophagefferens revealed through ecogenomics.</title>
        <authorList>
            <person name="Gobler C.J."/>
            <person name="Berry D.L."/>
            <person name="Dyhrman S.T."/>
            <person name="Wilhelm S.W."/>
            <person name="Salamov A."/>
            <person name="Lobanov A.V."/>
            <person name="Zhang Y."/>
            <person name="Collier J.L."/>
            <person name="Wurch L.L."/>
            <person name="Kustka A.B."/>
            <person name="Dill B.D."/>
            <person name="Shah M."/>
            <person name="VerBerkmoes N.C."/>
            <person name="Kuo A."/>
            <person name="Terry A."/>
            <person name="Pangilinan J."/>
            <person name="Lindquist E.A."/>
            <person name="Lucas S."/>
            <person name="Paulsen I.T."/>
            <person name="Hattenrath-Lehmann T.K."/>
            <person name="Talmage S.C."/>
            <person name="Walker E.A."/>
            <person name="Koch F."/>
            <person name="Burson A.M."/>
            <person name="Marcoval M.A."/>
            <person name="Tang Y.Z."/>
            <person name="Lecleir G.R."/>
            <person name="Coyne K.J."/>
            <person name="Berg G.M."/>
            <person name="Bertrand E.M."/>
            <person name="Saito M.A."/>
            <person name="Gladyshev V.N."/>
            <person name="Grigoriev I.V."/>
        </authorList>
    </citation>
    <scope>NUCLEOTIDE SEQUENCE [LARGE SCALE GENOMIC DNA]</scope>
    <source>
        <strain evidence="7">CCMP 1984</strain>
    </source>
</reference>
<comment type="catalytic activity">
    <reaction evidence="4">
        <text>uridine(38/39/40) in tRNA = pseudouridine(38/39/40) in tRNA</text>
        <dbReference type="Rhea" id="RHEA:22376"/>
        <dbReference type="Rhea" id="RHEA-COMP:10085"/>
        <dbReference type="Rhea" id="RHEA-COMP:10087"/>
        <dbReference type="ChEBI" id="CHEBI:65314"/>
        <dbReference type="ChEBI" id="CHEBI:65315"/>
        <dbReference type="EC" id="5.4.99.12"/>
    </reaction>
</comment>
<dbReference type="Pfam" id="PF01416">
    <property type="entry name" value="PseudoU_synth_1"/>
    <property type="match status" value="1"/>
</dbReference>
<dbReference type="Gene3D" id="3.30.70.580">
    <property type="entry name" value="Pseudouridine synthase I, catalytic domain, N-terminal subdomain"/>
    <property type="match status" value="1"/>
</dbReference>
<dbReference type="InterPro" id="IPR020097">
    <property type="entry name" value="PsdUridine_synth_TruA_a/b_dom"/>
</dbReference>
<organism evidence="7">
    <name type="scientific">Aureococcus anophagefferens</name>
    <name type="common">Harmful bloom alga</name>
    <dbReference type="NCBI Taxonomy" id="44056"/>
    <lineage>
        <taxon>Eukaryota</taxon>
        <taxon>Sar</taxon>
        <taxon>Stramenopiles</taxon>
        <taxon>Ochrophyta</taxon>
        <taxon>Pelagophyceae</taxon>
        <taxon>Pelagomonadales</taxon>
        <taxon>Pelagomonadaceae</taxon>
        <taxon>Aureococcus</taxon>
    </lineage>
</organism>
<feature type="domain" description="Pseudouridine synthase I TruA alpha/beta" evidence="5">
    <location>
        <begin position="210"/>
        <end position="319"/>
    </location>
</feature>
<dbReference type="PANTHER" id="PTHR11142">
    <property type="entry name" value="PSEUDOURIDYLATE SYNTHASE"/>
    <property type="match status" value="1"/>
</dbReference>
<evidence type="ECO:0000256" key="2">
    <source>
        <dbReference type="ARBA" id="ARBA00022694"/>
    </source>
</evidence>
<gene>
    <name evidence="6" type="ORF">AURANDRAFT_62396</name>
</gene>
<evidence type="ECO:0000259" key="5">
    <source>
        <dbReference type="Pfam" id="PF01416"/>
    </source>
</evidence>
<dbReference type="PANTHER" id="PTHR11142:SF0">
    <property type="entry name" value="TRNA PSEUDOURIDINE SYNTHASE-LIKE 1"/>
    <property type="match status" value="1"/>
</dbReference>
<dbReference type="GO" id="GO:0031119">
    <property type="term" value="P:tRNA pseudouridine synthesis"/>
    <property type="evidence" value="ECO:0007669"/>
    <property type="project" value="TreeGrafter"/>
</dbReference>
<dbReference type="InterPro" id="IPR020095">
    <property type="entry name" value="PsdUridine_synth_TruA_C"/>
</dbReference>
<dbReference type="InterPro" id="IPR020094">
    <property type="entry name" value="TruA/RsuA/RluB/E/F_N"/>
</dbReference>
<evidence type="ECO:0000256" key="4">
    <source>
        <dbReference type="RuleBase" id="RU003792"/>
    </source>
</evidence>
<dbReference type="GO" id="GO:0003723">
    <property type="term" value="F:RNA binding"/>
    <property type="evidence" value="ECO:0007669"/>
    <property type="project" value="InterPro"/>
</dbReference>
<dbReference type="SUPFAM" id="SSF55120">
    <property type="entry name" value="Pseudouridine synthase"/>
    <property type="match status" value="1"/>
</dbReference>
<dbReference type="InterPro" id="IPR001406">
    <property type="entry name" value="PsdUridine_synth_TruA"/>
</dbReference>
<keyword evidence="3 4" id="KW-0413">Isomerase</keyword>
<dbReference type="AlphaFoldDB" id="F0Y1Q5"/>
<dbReference type="EMBL" id="GL833123">
    <property type="protein sequence ID" value="EGB10861.1"/>
    <property type="molecule type" value="Genomic_DNA"/>
</dbReference>
<evidence type="ECO:0000313" key="6">
    <source>
        <dbReference type="EMBL" id="EGB10861.1"/>
    </source>
</evidence>
<evidence type="ECO:0000256" key="1">
    <source>
        <dbReference type="ARBA" id="ARBA00009375"/>
    </source>
</evidence>
<dbReference type="Proteomes" id="UP000002729">
    <property type="component" value="Unassembled WGS sequence"/>
</dbReference>
<dbReference type="RefSeq" id="XP_009034439.1">
    <property type="nucleotide sequence ID" value="XM_009036191.1"/>
</dbReference>
<dbReference type="EC" id="5.4.99.12" evidence="4"/>
<dbReference type="GeneID" id="20223872"/>
<accession>F0Y1Q5</accession>
<name>F0Y1Q5_AURAN</name>
<proteinExistence type="inferred from homology"/>
<keyword evidence="2 4" id="KW-0819">tRNA processing</keyword>